<dbReference type="EMBL" id="KV460253">
    <property type="protein sequence ID" value="OBT93502.1"/>
    <property type="molecule type" value="Genomic_DNA"/>
</dbReference>
<feature type="region of interest" description="Disordered" evidence="6">
    <location>
        <begin position="281"/>
        <end position="320"/>
    </location>
</feature>
<evidence type="ECO:0000256" key="4">
    <source>
        <dbReference type="ARBA" id="ARBA00022989"/>
    </source>
</evidence>
<feature type="transmembrane region" description="Helical" evidence="7">
    <location>
        <begin position="234"/>
        <end position="255"/>
    </location>
</feature>
<comment type="subcellular location">
    <subcellularLocation>
        <location evidence="1">Endoplasmic reticulum membrane</location>
        <topology evidence="1">Multi-pass membrane protein</topology>
    </subcellularLocation>
</comment>
<evidence type="ECO:0008006" key="10">
    <source>
        <dbReference type="Google" id="ProtNLM"/>
    </source>
</evidence>
<keyword evidence="3" id="KW-0256">Endoplasmic reticulum</keyword>
<dbReference type="Proteomes" id="UP000091956">
    <property type="component" value="Unassembled WGS sequence"/>
</dbReference>
<evidence type="ECO:0000313" key="9">
    <source>
        <dbReference type="Proteomes" id="UP000091956"/>
    </source>
</evidence>
<dbReference type="GeneID" id="28842063"/>
<dbReference type="PANTHER" id="PTHR31394:SF1">
    <property type="entry name" value="TRANSMEMBRANE PROTEIN 199"/>
    <property type="match status" value="1"/>
</dbReference>
<dbReference type="STRING" id="342668.A0A1B8GCF2"/>
<evidence type="ECO:0000256" key="2">
    <source>
        <dbReference type="ARBA" id="ARBA00022692"/>
    </source>
</evidence>
<dbReference type="GO" id="GO:0005789">
    <property type="term" value="C:endoplasmic reticulum membrane"/>
    <property type="evidence" value="ECO:0007669"/>
    <property type="project" value="UniProtKB-SubCell"/>
</dbReference>
<gene>
    <name evidence="8" type="ORF">VE01_08677</name>
</gene>
<feature type="transmembrane region" description="Helical" evidence="7">
    <location>
        <begin position="206"/>
        <end position="228"/>
    </location>
</feature>
<dbReference type="AlphaFoldDB" id="A0A1B8GCF2"/>
<reference evidence="9" key="2">
    <citation type="journal article" date="2018" name="Nat. Commun.">
        <title>Extreme sensitivity to ultraviolet light in the fungal pathogen causing white-nose syndrome of bats.</title>
        <authorList>
            <person name="Palmer J.M."/>
            <person name="Drees K.P."/>
            <person name="Foster J.T."/>
            <person name="Lindner D.L."/>
        </authorList>
    </citation>
    <scope>NUCLEOTIDE SEQUENCE [LARGE SCALE GENOMIC DNA]</scope>
    <source>
        <strain evidence="9">UAMH 10579</strain>
    </source>
</reference>
<dbReference type="PANTHER" id="PTHR31394">
    <property type="entry name" value="TRANSMEMBRANE PROTEIN 199"/>
    <property type="match status" value="1"/>
</dbReference>
<dbReference type="OrthoDB" id="19981at2759"/>
<reference evidence="8 9" key="1">
    <citation type="submission" date="2016-03" db="EMBL/GenBank/DDBJ databases">
        <title>Comparative genomics of Pseudogymnoascus destructans, the fungus causing white-nose syndrome of bats.</title>
        <authorList>
            <person name="Palmer J.M."/>
            <person name="Drees K.P."/>
            <person name="Foster J.T."/>
            <person name="Lindner D.L."/>
        </authorList>
    </citation>
    <scope>NUCLEOTIDE SEQUENCE [LARGE SCALE GENOMIC DNA]</scope>
    <source>
        <strain evidence="8 9">UAMH 10579</strain>
    </source>
</reference>
<evidence type="ECO:0000256" key="7">
    <source>
        <dbReference type="SAM" id="Phobius"/>
    </source>
</evidence>
<dbReference type="InterPro" id="IPR021013">
    <property type="entry name" value="ATPase_Vma12"/>
</dbReference>
<evidence type="ECO:0000313" key="8">
    <source>
        <dbReference type="EMBL" id="OBT93502.1"/>
    </source>
</evidence>
<feature type="compositionally biased region" description="Polar residues" evidence="6">
    <location>
        <begin position="281"/>
        <end position="290"/>
    </location>
</feature>
<accession>A0A1B8GCF2</accession>
<proteinExistence type="predicted"/>
<evidence type="ECO:0000256" key="1">
    <source>
        <dbReference type="ARBA" id="ARBA00004477"/>
    </source>
</evidence>
<protein>
    <recommendedName>
        <fullName evidence="10">Vacuolar ATPase assembly integral membrane protein</fullName>
    </recommendedName>
</protein>
<keyword evidence="2 7" id="KW-0812">Transmembrane</keyword>
<keyword evidence="9" id="KW-1185">Reference proteome</keyword>
<evidence type="ECO:0000256" key="6">
    <source>
        <dbReference type="SAM" id="MobiDB-lite"/>
    </source>
</evidence>
<feature type="compositionally biased region" description="Basic and acidic residues" evidence="6">
    <location>
        <begin position="53"/>
        <end position="62"/>
    </location>
</feature>
<dbReference type="Pfam" id="PF11712">
    <property type="entry name" value="Vma12"/>
    <property type="match status" value="1"/>
</dbReference>
<sequence length="320" mass="35095">MVLLTMTPVIVEGLRNLETSTITTGAVASQGIHEDAALAPGSNETGAIENEIQDSRKGEKMQRAQIPEPGNTSLNNPSSEPSLQDPKPGNPISHLQIVALSRQLKSINAIPCHLDALLRGSHVYIPPPSPKPAQTAEYKALMARLRRDAEERDYVRLTKPAPTSETYSRNLPATSPAFAFASTEAYIEASPDDDITYDDVTRQLTLILNVLVSIIACSAALWMVSKWWSTPARLALSFAGSILVAVAEVGVYFGYIRKVKESVMEERAVKEVREVVDTWVANPNDNNTSQAEERKETTLLKGKDNEAVRRRTKNSKESQS</sequence>
<name>A0A1B8GCF2_9PEZI</name>
<dbReference type="RefSeq" id="XP_018127235.1">
    <property type="nucleotide sequence ID" value="XM_018278097.1"/>
</dbReference>
<evidence type="ECO:0000256" key="5">
    <source>
        <dbReference type="ARBA" id="ARBA00023136"/>
    </source>
</evidence>
<dbReference type="GO" id="GO:0070072">
    <property type="term" value="P:vacuolar proton-transporting V-type ATPase complex assembly"/>
    <property type="evidence" value="ECO:0007669"/>
    <property type="project" value="InterPro"/>
</dbReference>
<keyword evidence="5 7" id="KW-0472">Membrane</keyword>
<evidence type="ECO:0000256" key="3">
    <source>
        <dbReference type="ARBA" id="ARBA00022824"/>
    </source>
</evidence>
<feature type="compositionally biased region" description="Polar residues" evidence="6">
    <location>
        <begin position="70"/>
        <end position="82"/>
    </location>
</feature>
<keyword evidence="4 7" id="KW-1133">Transmembrane helix</keyword>
<organism evidence="8 9">
    <name type="scientific">Pseudogymnoascus verrucosus</name>
    <dbReference type="NCBI Taxonomy" id="342668"/>
    <lineage>
        <taxon>Eukaryota</taxon>
        <taxon>Fungi</taxon>
        <taxon>Dikarya</taxon>
        <taxon>Ascomycota</taxon>
        <taxon>Pezizomycotina</taxon>
        <taxon>Leotiomycetes</taxon>
        <taxon>Thelebolales</taxon>
        <taxon>Thelebolaceae</taxon>
        <taxon>Pseudogymnoascus</taxon>
    </lineage>
</organism>
<feature type="compositionally biased region" description="Basic and acidic residues" evidence="6">
    <location>
        <begin position="291"/>
        <end position="320"/>
    </location>
</feature>
<feature type="region of interest" description="Disordered" evidence="6">
    <location>
        <begin position="52"/>
        <end position="91"/>
    </location>
</feature>